<dbReference type="Pfam" id="PF00005">
    <property type="entry name" value="ABC_tran"/>
    <property type="match status" value="1"/>
</dbReference>
<dbReference type="SMART" id="SM00382">
    <property type="entry name" value="AAA"/>
    <property type="match status" value="1"/>
</dbReference>
<keyword evidence="7" id="KW-1185">Reference proteome</keyword>
<dbReference type="OrthoDB" id="87732at2157"/>
<dbReference type="RefSeq" id="WP_023845101.1">
    <property type="nucleotide sequence ID" value="NZ_FOUJ01000002.1"/>
</dbReference>
<evidence type="ECO:0000259" key="5">
    <source>
        <dbReference type="PROSITE" id="PS50893"/>
    </source>
</evidence>
<dbReference type="PANTHER" id="PTHR43335:SF4">
    <property type="entry name" value="ABC TRANSPORTER, ATP-BINDING PROTEIN"/>
    <property type="match status" value="1"/>
</dbReference>
<evidence type="ECO:0000256" key="4">
    <source>
        <dbReference type="ARBA" id="ARBA00022840"/>
    </source>
</evidence>
<gene>
    <name evidence="6" type="ORF">SAMN04488696_1517</name>
</gene>
<proteinExistence type="inferred from homology"/>
<accession>A0A1I4RDS4</accession>
<reference evidence="7" key="1">
    <citation type="submission" date="2016-10" db="EMBL/GenBank/DDBJ databases">
        <authorList>
            <person name="Varghese N."/>
            <person name="Submissions S."/>
        </authorList>
    </citation>
    <scope>NUCLEOTIDE SEQUENCE [LARGE SCALE GENOMIC DNA]</scope>
    <source>
        <strain evidence="7">Mob M</strain>
    </source>
</reference>
<protein>
    <submittedName>
        <fullName evidence="6">ABC-2 type transport system ATP-binding protein</fullName>
    </submittedName>
</protein>
<dbReference type="InterPro" id="IPR003593">
    <property type="entry name" value="AAA+_ATPase"/>
</dbReference>
<dbReference type="GO" id="GO:0016887">
    <property type="term" value="F:ATP hydrolysis activity"/>
    <property type="evidence" value="ECO:0007669"/>
    <property type="project" value="InterPro"/>
</dbReference>
<dbReference type="InterPro" id="IPR003439">
    <property type="entry name" value="ABC_transporter-like_ATP-bd"/>
</dbReference>
<keyword evidence="2" id="KW-0813">Transport</keyword>
<dbReference type="AlphaFoldDB" id="A0A1I4RDS4"/>
<evidence type="ECO:0000256" key="2">
    <source>
        <dbReference type="ARBA" id="ARBA00022448"/>
    </source>
</evidence>
<keyword evidence="4 6" id="KW-0067">ATP-binding</keyword>
<dbReference type="EMBL" id="FOUJ01000002">
    <property type="protein sequence ID" value="SFM50369.1"/>
    <property type="molecule type" value="Genomic_DNA"/>
</dbReference>
<comment type="similarity">
    <text evidence="1">Belongs to the ABC transporter superfamily.</text>
</comment>
<dbReference type="InterPro" id="IPR027417">
    <property type="entry name" value="P-loop_NTPase"/>
</dbReference>
<evidence type="ECO:0000313" key="7">
    <source>
        <dbReference type="Proteomes" id="UP000198535"/>
    </source>
</evidence>
<evidence type="ECO:0000313" key="6">
    <source>
        <dbReference type="EMBL" id="SFM50369.1"/>
    </source>
</evidence>
<dbReference type="Gene3D" id="3.40.50.300">
    <property type="entry name" value="P-loop containing nucleotide triphosphate hydrolases"/>
    <property type="match status" value="1"/>
</dbReference>
<dbReference type="SUPFAM" id="SSF52540">
    <property type="entry name" value="P-loop containing nucleoside triphosphate hydrolases"/>
    <property type="match status" value="1"/>
</dbReference>
<dbReference type="PANTHER" id="PTHR43335">
    <property type="entry name" value="ABC TRANSPORTER, ATP-BINDING PROTEIN"/>
    <property type="match status" value="1"/>
</dbReference>
<organism evidence="6 7">
    <name type="scientific">Methanolobus profundi</name>
    <dbReference type="NCBI Taxonomy" id="487685"/>
    <lineage>
        <taxon>Archaea</taxon>
        <taxon>Methanobacteriati</taxon>
        <taxon>Methanobacteriota</taxon>
        <taxon>Stenosarchaea group</taxon>
        <taxon>Methanomicrobia</taxon>
        <taxon>Methanosarcinales</taxon>
        <taxon>Methanosarcinaceae</taxon>
        <taxon>Methanolobus</taxon>
    </lineage>
</organism>
<sequence>MEIISREQEQSQIMERTKELAIETINLSKSFGKEKKIHAVDNLNLKVKKGEVFGFVGPNGAGKTTTMKMLIGLLEPTSGSGKVAKYDILHEIINIREETGVLPEPAGFYDYLTARQNLRFYAKLYDIDSNEREKRIENLLETVGLSRAIDQKIGGFSTGMRKRFGLAQALINEPTVLFLDEPTSGIDPLGAQMMRNLIKNLNKSKSVTVFLSSHSMEEVEEICDRIAIIAKGKLLAVGSVEDLRSVVREKEGVHYLLEVQDIIPSEAVEIVKDVDGVEEVEIQYPTLKVHSNFKNGAEIAKALAKTGGTISLLEEQELTLQKLFLKIIEEA</sequence>
<keyword evidence="3" id="KW-0547">Nucleotide-binding</keyword>
<name>A0A1I4RDS4_9EURY</name>
<evidence type="ECO:0000256" key="3">
    <source>
        <dbReference type="ARBA" id="ARBA00022741"/>
    </source>
</evidence>
<dbReference type="STRING" id="487685.SAMN04488696_1517"/>
<evidence type="ECO:0000256" key="1">
    <source>
        <dbReference type="ARBA" id="ARBA00005417"/>
    </source>
</evidence>
<dbReference type="Proteomes" id="UP000198535">
    <property type="component" value="Unassembled WGS sequence"/>
</dbReference>
<feature type="domain" description="ABC transporter" evidence="5">
    <location>
        <begin position="22"/>
        <end position="256"/>
    </location>
</feature>
<dbReference type="GO" id="GO:0005524">
    <property type="term" value="F:ATP binding"/>
    <property type="evidence" value="ECO:0007669"/>
    <property type="project" value="UniProtKB-KW"/>
</dbReference>
<dbReference type="PROSITE" id="PS50893">
    <property type="entry name" value="ABC_TRANSPORTER_2"/>
    <property type="match status" value="1"/>
</dbReference>